<dbReference type="GO" id="GO:0005773">
    <property type="term" value="C:vacuole"/>
    <property type="evidence" value="ECO:0007669"/>
    <property type="project" value="GOC"/>
</dbReference>
<dbReference type="Gene3D" id="1.10.132.130">
    <property type="match status" value="1"/>
</dbReference>
<keyword evidence="2" id="KW-0645">Protease</keyword>
<dbReference type="Proteomes" id="UP001177140">
    <property type="component" value="Unassembled WGS sequence"/>
</dbReference>
<sequence>MNLSSFFSILLVLHLAVLIPNHICVESRKMVKEFIHGDDDKASQGTRWAVLLAGSDGYGNYRHQASVCHAYQVLKKGGLKDENIIVFMYDDIAFDESNPRPGVLINNPRGEDVYYGVPKDYIGDDINVNNFLNVLLGNKSAITGNGSGKVVSSGPNDTIFVYYVDHGSPGLLLMPGTSKYLYANELNDALIKKHESGTYKSMVMYVEACYSGSMFEGLLKPGMNIYVTTAANANESSYAYYCPGHVPNPPAEYTTCLGSLYSIAWLEDSEKYNMKTETLEKQYAVVKRRTMYENVDPAGSHVTQYGDIKQLSNQSMYTYIGTNPDNEEYTNSQKTDSKPVQFLSHSIIQRDADLIHFRLEYQNAPEGSEKKTKALQRYQNALQYRSYVDGSMNLIGEFLFGSVEKSSNVMKAVRPAGQPLVDDWSCYKTM</sequence>
<evidence type="ECO:0000256" key="2">
    <source>
        <dbReference type="ARBA" id="ARBA00022670"/>
    </source>
</evidence>
<dbReference type="InterPro" id="IPR048501">
    <property type="entry name" value="Legum_prodom"/>
</dbReference>
<dbReference type="InterPro" id="IPR001096">
    <property type="entry name" value="Peptidase_C13"/>
</dbReference>
<name>A0AA41VX64_PAPNU</name>
<dbReference type="GO" id="GO:0006624">
    <property type="term" value="P:vacuolar protein processing"/>
    <property type="evidence" value="ECO:0007669"/>
    <property type="project" value="TreeGrafter"/>
</dbReference>
<dbReference type="GO" id="GO:0051603">
    <property type="term" value="P:proteolysis involved in protein catabolic process"/>
    <property type="evidence" value="ECO:0007669"/>
    <property type="project" value="InterPro"/>
</dbReference>
<feature type="active site" evidence="6">
    <location>
        <position position="166"/>
    </location>
</feature>
<evidence type="ECO:0000256" key="6">
    <source>
        <dbReference type="PIRSR" id="PIRSR019663-1"/>
    </source>
</evidence>
<evidence type="ECO:0000259" key="8">
    <source>
        <dbReference type="Pfam" id="PF20985"/>
    </source>
</evidence>
<evidence type="ECO:0000256" key="3">
    <source>
        <dbReference type="ARBA" id="ARBA00022729"/>
    </source>
</evidence>
<dbReference type="InterPro" id="IPR043577">
    <property type="entry name" value="AE"/>
</dbReference>
<evidence type="ECO:0000313" key="10">
    <source>
        <dbReference type="Proteomes" id="UP001177140"/>
    </source>
</evidence>
<dbReference type="InterPro" id="IPR046427">
    <property type="entry name" value="Legumain_prodom_sf"/>
</dbReference>
<dbReference type="PRINTS" id="PR00776">
    <property type="entry name" value="HEMOGLOBNASE"/>
</dbReference>
<feature type="signal peptide" evidence="7">
    <location>
        <begin position="1"/>
        <end position="18"/>
    </location>
</feature>
<keyword evidence="3 7" id="KW-0732">Signal</keyword>
<feature type="chain" id="PRO_5041451570" description="Legumain prodomain domain-containing protein" evidence="7">
    <location>
        <begin position="19"/>
        <end position="430"/>
    </location>
</feature>
<dbReference type="Pfam" id="PF20985">
    <property type="entry name" value="Legum_prodom"/>
    <property type="match status" value="1"/>
</dbReference>
<keyword evidence="10" id="KW-1185">Reference proteome</keyword>
<gene>
    <name evidence="9" type="ORF">MKW94_008376</name>
</gene>
<protein>
    <recommendedName>
        <fullName evidence="8">Legumain prodomain domain-containing protein</fullName>
    </recommendedName>
</protein>
<dbReference type="Gene3D" id="3.40.50.1460">
    <property type="match status" value="1"/>
</dbReference>
<keyword evidence="5" id="KW-0788">Thiol protease</keyword>
<dbReference type="PANTHER" id="PTHR12000:SF50">
    <property type="entry name" value="VACUOLAR-PROCESSING ENZYME GAMMA-ISOZYME"/>
    <property type="match status" value="1"/>
</dbReference>
<dbReference type="PIRSF" id="PIRSF500139">
    <property type="entry name" value="AE"/>
    <property type="match status" value="1"/>
</dbReference>
<evidence type="ECO:0000313" key="9">
    <source>
        <dbReference type="EMBL" id="MCL7049068.1"/>
    </source>
</evidence>
<comment type="similarity">
    <text evidence="1">Belongs to the peptidase C13 family.</text>
</comment>
<evidence type="ECO:0000256" key="5">
    <source>
        <dbReference type="ARBA" id="ARBA00022807"/>
    </source>
</evidence>
<reference evidence="9" key="1">
    <citation type="submission" date="2022-03" db="EMBL/GenBank/DDBJ databases">
        <title>A functionally conserved STORR gene fusion in Papaver species that diverged 16.8 million years ago.</title>
        <authorList>
            <person name="Catania T."/>
        </authorList>
    </citation>
    <scope>NUCLEOTIDE SEQUENCE</scope>
    <source>
        <strain evidence="9">S-191538</strain>
    </source>
</reference>
<dbReference type="AlphaFoldDB" id="A0AA41VX64"/>
<evidence type="ECO:0000256" key="1">
    <source>
        <dbReference type="ARBA" id="ARBA00009941"/>
    </source>
</evidence>
<proteinExistence type="inferred from homology"/>
<feature type="active site" description="Nucleophile" evidence="6">
    <location>
        <position position="209"/>
    </location>
</feature>
<feature type="non-terminal residue" evidence="9">
    <location>
        <position position="1"/>
    </location>
</feature>
<dbReference type="FunFam" id="3.40.50.1460:FF:000005">
    <property type="entry name" value="Vacuolar-processing enzyme beta-isozyme"/>
    <property type="match status" value="1"/>
</dbReference>
<keyword evidence="4" id="KW-0378">Hydrolase</keyword>
<evidence type="ECO:0000256" key="4">
    <source>
        <dbReference type="ARBA" id="ARBA00022801"/>
    </source>
</evidence>
<organism evidence="9 10">
    <name type="scientific">Papaver nudicaule</name>
    <name type="common">Iceland poppy</name>
    <dbReference type="NCBI Taxonomy" id="74823"/>
    <lineage>
        <taxon>Eukaryota</taxon>
        <taxon>Viridiplantae</taxon>
        <taxon>Streptophyta</taxon>
        <taxon>Embryophyta</taxon>
        <taxon>Tracheophyta</taxon>
        <taxon>Spermatophyta</taxon>
        <taxon>Magnoliopsida</taxon>
        <taxon>Ranunculales</taxon>
        <taxon>Papaveraceae</taxon>
        <taxon>Papaveroideae</taxon>
        <taxon>Papaver</taxon>
    </lineage>
</organism>
<feature type="domain" description="Legumain prodomain" evidence="8">
    <location>
        <begin position="378"/>
        <end position="430"/>
    </location>
</feature>
<dbReference type="EMBL" id="JAJJMA010311564">
    <property type="protein sequence ID" value="MCL7049068.1"/>
    <property type="molecule type" value="Genomic_DNA"/>
</dbReference>
<dbReference type="PANTHER" id="PTHR12000">
    <property type="entry name" value="HEMOGLOBINASE FAMILY MEMBER"/>
    <property type="match status" value="1"/>
</dbReference>
<dbReference type="GO" id="GO:0004197">
    <property type="term" value="F:cysteine-type endopeptidase activity"/>
    <property type="evidence" value="ECO:0007669"/>
    <property type="project" value="InterPro"/>
</dbReference>
<dbReference type="Pfam" id="PF01650">
    <property type="entry name" value="Peptidase_C13"/>
    <property type="match status" value="1"/>
</dbReference>
<accession>A0AA41VX64</accession>
<comment type="caution">
    <text evidence="9">The sequence shown here is derived from an EMBL/GenBank/DDBJ whole genome shotgun (WGS) entry which is preliminary data.</text>
</comment>
<evidence type="ECO:0000256" key="7">
    <source>
        <dbReference type="SAM" id="SignalP"/>
    </source>
</evidence>
<dbReference type="PIRSF" id="PIRSF019663">
    <property type="entry name" value="Legumain"/>
    <property type="match status" value="1"/>
</dbReference>